<comment type="caution">
    <text evidence="4">The sequence shown here is derived from an EMBL/GenBank/DDBJ whole genome shotgun (WGS) entry which is preliminary data.</text>
</comment>
<dbReference type="InterPro" id="IPR050832">
    <property type="entry name" value="Bact_Acetyltransf"/>
</dbReference>
<accession>A0A150PGI5</accession>
<dbReference type="GO" id="GO:0016747">
    <property type="term" value="F:acyltransferase activity, transferring groups other than amino-acyl groups"/>
    <property type="evidence" value="ECO:0007669"/>
    <property type="project" value="InterPro"/>
</dbReference>
<name>A0A150PGI5_SORCE</name>
<dbReference type="SUPFAM" id="SSF55729">
    <property type="entry name" value="Acyl-CoA N-acyltransferases (Nat)"/>
    <property type="match status" value="1"/>
</dbReference>
<dbReference type="InterPro" id="IPR000182">
    <property type="entry name" value="GNAT_dom"/>
</dbReference>
<evidence type="ECO:0000313" key="4">
    <source>
        <dbReference type="EMBL" id="KYF54756.1"/>
    </source>
</evidence>
<keyword evidence="1" id="KW-0808">Transferase</keyword>
<dbReference type="AlphaFoldDB" id="A0A150PGI5"/>
<proteinExistence type="predicted"/>
<dbReference type="EMBL" id="JELY01001736">
    <property type="protein sequence ID" value="KYF54756.1"/>
    <property type="molecule type" value="Genomic_DNA"/>
</dbReference>
<evidence type="ECO:0000256" key="2">
    <source>
        <dbReference type="ARBA" id="ARBA00023315"/>
    </source>
</evidence>
<dbReference type="InterPro" id="IPR016181">
    <property type="entry name" value="Acyl_CoA_acyltransferase"/>
</dbReference>
<dbReference type="Pfam" id="PF00583">
    <property type="entry name" value="Acetyltransf_1"/>
    <property type="match status" value="1"/>
</dbReference>
<protein>
    <recommendedName>
        <fullName evidence="3">N-acetyltransferase domain-containing protein</fullName>
    </recommendedName>
</protein>
<dbReference type="CDD" id="cd04301">
    <property type="entry name" value="NAT_SF"/>
    <property type="match status" value="1"/>
</dbReference>
<organism evidence="4 5">
    <name type="scientific">Sorangium cellulosum</name>
    <name type="common">Polyangium cellulosum</name>
    <dbReference type="NCBI Taxonomy" id="56"/>
    <lineage>
        <taxon>Bacteria</taxon>
        <taxon>Pseudomonadati</taxon>
        <taxon>Myxococcota</taxon>
        <taxon>Polyangia</taxon>
        <taxon>Polyangiales</taxon>
        <taxon>Polyangiaceae</taxon>
        <taxon>Sorangium</taxon>
    </lineage>
</organism>
<keyword evidence="2" id="KW-0012">Acyltransferase</keyword>
<evidence type="ECO:0000259" key="3">
    <source>
        <dbReference type="PROSITE" id="PS51186"/>
    </source>
</evidence>
<evidence type="ECO:0000256" key="1">
    <source>
        <dbReference type="ARBA" id="ARBA00022679"/>
    </source>
</evidence>
<gene>
    <name evidence="4" type="ORF">BE08_40970</name>
</gene>
<dbReference type="PROSITE" id="PS51186">
    <property type="entry name" value="GNAT"/>
    <property type="match status" value="1"/>
</dbReference>
<feature type="domain" description="N-acetyltransferase" evidence="3">
    <location>
        <begin position="8"/>
        <end position="162"/>
    </location>
</feature>
<dbReference type="PANTHER" id="PTHR43877">
    <property type="entry name" value="AMINOALKYLPHOSPHONATE N-ACETYLTRANSFERASE-RELATED-RELATED"/>
    <property type="match status" value="1"/>
</dbReference>
<reference evidence="4 5" key="1">
    <citation type="submission" date="2014-02" db="EMBL/GenBank/DDBJ databases">
        <title>The small core and large imbalanced accessory genome model reveals a collaborative survival strategy of Sorangium cellulosum strains in nature.</title>
        <authorList>
            <person name="Han K."/>
            <person name="Peng R."/>
            <person name="Blom J."/>
            <person name="Li Y.-Z."/>
        </authorList>
    </citation>
    <scope>NUCLEOTIDE SEQUENCE [LARGE SCALE GENOMIC DNA]</scope>
    <source>
        <strain evidence="4 5">So0157-25</strain>
    </source>
</reference>
<dbReference type="Proteomes" id="UP000075420">
    <property type="component" value="Unassembled WGS sequence"/>
</dbReference>
<sequence length="162" mass="18126">MQLSPTSIEVRRAEGADVAEIHALMRAYYDEDEYPFSADRALAALSALVADRSLGDVWVLVAGGEVAGYCAVGFGFSLEFHGRDAFVDELYVRPEARGRGHAARLLDSAEQGCREAGVRALHLEVEPDKAETYAWYRRRGFVDHERRLMTKWLAPAPRREEA</sequence>
<evidence type="ECO:0000313" key="5">
    <source>
        <dbReference type="Proteomes" id="UP000075420"/>
    </source>
</evidence>
<dbReference type="Gene3D" id="3.40.630.30">
    <property type="match status" value="1"/>
</dbReference>